<dbReference type="PANTHER" id="PTHR47723">
    <property type="entry name" value="OS05G0353850 PROTEIN"/>
    <property type="match status" value="1"/>
</dbReference>
<feature type="domain" description="RNase H type-1" evidence="1">
    <location>
        <begin position="119"/>
        <end position="240"/>
    </location>
</feature>
<dbReference type="EMBL" id="RWGY01000002">
    <property type="protein sequence ID" value="TVU49411.1"/>
    <property type="molecule type" value="Genomic_DNA"/>
</dbReference>
<reference evidence="2 3" key="1">
    <citation type="journal article" date="2019" name="Sci. Rep.">
        <title>A high-quality genome of Eragrostis curvula grass provides insights into Poaceae evolution and supports new strategies to enhance forage quality.</title>
        <authorList>
            <person name="Carballo J."/>
            <person name="Santos B.A.C.M."/>
            <person name="Zappacosta D."/>
            <person name="Garbus I."/>
            <person name="Selva J.P."/>
            <person name="Gallo C.A."/>
            <person name="Diaz A."/>
            <person name="Albertini E."/>
            <person name="Caccamo M."/>
            <person name="Echenique V."/>
        </authorList>
    </citation>
    <scope>NUCLEOTIDE SEQUENCE [LARGE SCALE GENOMIC DNA]</scope>
    <source>
        <strain evidence="3">cv. Victoria</strain>
        <tissue evidence="2">Leaf</tissue>
    </source>
</reference>
<dbReference type="Pfam" id="PF13456">
    <property type="entry name" value="RVT_3"/>
    <property type="match status" value="1"/>
</dbReference>
<dbReference type="AlphaFoldDB" id="A0A5J9WMS2"/>
<dbReference type="CDD" id="cd06222">
    <property type="entry name" value="RNase_H_like"/>
    <property type="match status" value="1"/>
</dbReference>
<dbReference type="InterPro" id="IPR036397">
    <property type="entry name" value="RNaseH_sf"/>
</dbReference>
<feature type="non-terminal residue" evidence="2">
    <location>
        <position position="1"/>
    </location>
</feature>
<dbReference type="GO" id="GO:0003676">
    <property type="term" value="F:nucleic acid binding"/>
    <property type="evidence" value="ECO:0007669"/>
    <property type="project" value="InterPro"/>
</dbReference>
<comment type="caution">
    <text evidence="2">The sequence shown here is derived from an EMBL/GenBank/DDBJ whole genome shotgun (WGS) entry which is preliminary data.</text>
</comment>
<dbReference type="Gramene" id="TVU49411">
    <property type="protein sequence ID" value="TVU49411"/>
    <property type="gene ID" value="EJB05_00719"/>
</dbReference>
<evidence type="ECO:0000313" key="2">
    <source>
        <dbReference type="EMBL" id="TVU49411.1"/>
    </source>
</evidence>
<dbReference type="OrthoDB" id="691445at2759"/>
<dbReference type="InterPro" id="IPR012337">
    <property type="entry name" value="RNaseH-like_sf"/>
</dbReference>
<dbReference type="InterPro" id="IPR044730">
    <property type="entry name" value="RNase_H-like_dom_plant"/>
</dbReference>
<sequence>MKALATRMACISLRITVELDGERRVKLPTLHPCTWARDLLFDSCCTDKERSVIITGMYSLWTLRNKRRHGEVWPVKLAVQWAHDTAFDLWQLSRPKQNTSPAKEIMVWQPPEPGWTKCNVDGAFALENWHGAAGAVLRDHNGTFGGAMANWYANCMDALHAEALACRDGAVLARQAGVRKVYMETDCQEMVTLWNAGSDQRSSVMSVLREIWEISSSFECFILKHASRTCNMVAHTLAKQVSGDVRTGTWHEPPACIINLLAKDCNTGVG</sequence>
<dbReference type="GO" id="GO:0004523">
    <property type="term" value="F:RNA-DNA hybrid ribonuclease activity"/>
    <property type="evidence" value="ECO:0007669"/>
    <property type="project" value="InterPro"/>
</dbReference>
<dbReference type="SUPFAM" id="SSF53098">
    <property type="entry name" value="Ribonuclease H-like"/>
    <property type="match status" value="1"/>
</dbReference>
<dbReference type="InterPro" id="IPR002156">
    <property type="entry name" value="RNaseH_domain"/>
</dbReference>
<gene>
    <name evidence="2" type="ORF">EJB05_00719</name>
</gene>
<dbReference type="PANTHER" id="PTHR47723:SF24">
    <property type="entry name" value="RNASE H TYPE-1 DOMAIN-CONTAINING PROTEIN"/>
    <property type="match status" value="1"/>
</dbReference>
<proteinExistence type="predicted"/>
<dbReference type="Gene3D" id="3.30.420.10">
    <property type="entry name" value="Ribonuclease H-like superfamily/Ribonuclease H"/>
    <property type="match status" value="1"/>
</dbReference>
<name>A0A5J9WMS2_9POAL</name>
<dbReference type="Proteomes" id="UP000324897">
    <property type="component" value="Chromosome 6"/>
</dbReference>
<evidence type="ECO:0000313" key="3">
    <source>
        <dbReference type="Proteomes" id="UP000324897"/>
    </source>
</evidence>
<protein>
    <recommendedName>
        <fullName evidence="1">RNase H type-1 domain-containing protein</fullName>
    </recommendedName>
</protein>
<evidence type="ECO:0000259" key="1">
    <source>
        <dbReference type="Pfam" id="PF13456"/>
    </source>
</evidence>
<accession>A0A5J9WMS2</accession>
<organism evidence="2 3">
    <name type="scientific">Eragrostis curvula</name>
    <name type="common">weeping love grass</name>
    <dbReference type="NCBI Taxonomy" id="38414"/>
    <lineage>
        <taxon>Eukaryota</taxon>
        <taxon>Viridiplantae</taxon>
        <taxon>Streptophyta</taxon>
        <taxon>Embryophyta</taxon>
        <taxon>Tracheophyta</taxon>
        <taxon>Spermatophyta</taxon>
        <taxon>Magnoliopsida</taxon>
        <taxon>Liliopsida</taxon>
        <taxon>Poales</taxon>
        <taxon>Poaceae</taxon>
        <taxon>PACMAD clade</taxon>
        <taxon>Chloridoideae</taxon>
        <taxon>Eragrostideae</taxon>
        <taxon>Eragrostidinae</taxon>
        <taxon>Eragrostis</taxon>
    </lineage>
</organism>
<keyword evidence="3" id="KW-1185">Reference proteome</keyword>
<dbReference type="InterPro" id="IPR053151">
    <property type="entry name" value="RNase_H-like"/>
</dbReference>